<keyword evidence="3" id="KW-1185">Reference proteome</keyword>
<evidence type="ECO:0000313" key="2">
    <source>
        <dbReference type="EMBL" id="MBF0637173.1"/>
    </source>
</evidence>
<name>A0ABR9XT28_9CHLB</name>
<dbReference type="EMBL" id="JADGII010000013">
    <property type="protein sequence ID" value="MBF0637173.1"/>
    <property type="molecule type" value="Genomic_DNA"/>
</dbReference>
<gene>
    <name evidence="2" type="ORF">INT08_08320</name>
</gene>
<feature type="domain" description="PD-(D/E)XK endonuclease-like" evidence="1">
    <location>
        <begin position="591"/>
        <end position="788"/>
    </location>
</feature>
<evidence type="ECO:0000313" key="3">
    <source>
        <dbReference type="Proteomes" id="UP000619838"/>
    </source>
</evidence>
<comment type="caution">
    <text evidence="2">The sequence shown here is derived from an EMBL/GenBank/DDBJ whole genome shotgun (WGS) entry which is preliminary data.</text>
</comment>
<proteinExistence type="predicted"/>
<accession>A0ABR9XT28</accession>
<evidence type="ECO:0000259" key="1">
    <source>
        <dbReference type="Pfam" id="PF12705"/>
    </source>
</evidence>
<dbReference type="RefSeq" id="WP_114608125.1">
    <property type="nucleotide sequence ID" value="NZ_JABVZQ010000012.1"/>
</dbReference>
<sequence>MKVVFGIHLDGERSWHRQHAFNTLVLGPSGLLSQLELYLGLSSPRPGKIARIIDYLQALKHCDDGERFFSRSLRVDEFGVAAALLTWRDELYLHGWSGEFRHQPAAGRLRDLADVERQLRGSGFSPGNGERLVTVLRSLEHLRVPVTELRLLEPLERHPLRWQQVIRCLNGTHVPLWAEPQAPPGSQLCYLQQQLTGQGDGSDAPPADGSITVVTADTALQAAAYTASRMHQADGGGLLLVHGGRAGLLDHVLTSAGYPRQGAFELNPARPALQLLPLLVRLAWAPLDAEALLALLTLPRDINPLHPELSRQLAVVVARQPGIGGEEWRKVLERFAASHDDAALKDLDTWIPGPCSGAEQGLSVTELSRRANAVRDFFSCRAEEAEDESDRALVNACREGEEQAAAFGGAIDRLATRDVPALTRYQIDQLLAAASERGSTRALQVREAGCAADAGHPGAVCTTGDRTIWWWASSPPVEQAGVWSADERLVLEREGVRLPSQDERLGWQADDWLRPVLASRDSFTLVLPPEGEERHPLWQAISAILPGLNVLPLEECDHPAGAGMVHIDHRPLPAALPFRDLGRSVSIGRHTFSATSLEKLLQSPAAWFLEYIARFTPSRASGINDGPRLSGLLAHRLVQRLCRDLQDSRVSSVSFDTWYEQAWPRLVAEEGATLLMAGRRGEYEWARARIRQALGSLLPLLEELGDAGVVSEKVLEGHIDDCRLKGYVDLLLESGRDGPLVIDMKWAGRTERRRELADGRYLQLLVYASLARQAYGRWPGLAYYILDGAQLLSASHRFSRYASFVRPTGAEPDSVLWERVLVSFRWRKEQLERGLLAAGLASGPDAHEALCMPQDGLQIKPRNPSWNPYRYVAGWEACS</sequence>
<reference evidence="2 3" key="1">
    <citation type="journal article" date="2020" name="Microorganisms">
        <title>Simultaneous Genome Sequencing of Prosthecochloris ethylica and Desulfuromonas acetoxidans within a Syntrophic Mixture Reveals Unique Pili and Protein Interactions.</title>
        <authorList>
            <person name="Kyndt J.A."/>
            <person name="Van Beeumen J.J."/>
            <person name="Meyer T.E."/>
        </authorList>
    </citation>
    <scope>NUCLEOTIDE SEQUENCE [LARGE SCALE GENOMIC DNA]</scope>
    <source>
        <strain evidence="2 3">N3</strain>
    </source>
</reference>
<dbReference type="InterPro" id="IPR038726">
    <property type="entry name" value="PDDEXK_AddAB-type"/>
</dbReference>
<organism evidence="2 3">
    <name type="scientific">Prosthecochloris ethylica</name>
    <dbReference type="NCBI Taxonomy" id="2743976"/>
    <lineage>
        <taxon>Bacteria</taxon>
        <taxon>Pseudomonadati</taxon>
        <taxon>Chlorobiota</taxon>
        <taxon>Chlorobiia</taxon>
        <taxon>Chlorobiales</taxon>
        <taxon>Chlorobiaceae</taxon>
        <taxon>Prosthecochloris</taxon>
    </lineage>
</organism>
<dbReference type="Pfam" id="PF12705">
    <property type="entry name" value="PDDEXK_1"/>
    <property type="match status" value="1"/>
</dbReference>
<dbReference type="Proteomes" id="UP000619838">
    <property type="component" value="Unassembled WGS sequence"/>
</dbReference>
<protein>
    <submittedName>
        <fullName evidence="2">PD-(D/E)XK nuclease family protein</fullName>
    </submittedName>
</protein>